<evidence type="ECO:0000259" key="2">
    <source>
        <dbReference type="Pfam" id="PF24883"/>
    </source>
</evidence>
<dbReference type="Gene3D" id="3.40.50.300">
    <property type="entry name" value="P-loop containing nucleotide triphosphate hydrolases"/>
    <property type="match status" value="1"/>
</dbReference>
<feature type="domain" description="DUF7791" evidence="3">
    <location>
        <begin position="498"/>
        <end position="581"/>
    </location>
</feature>
<dbReference type="AlphaFoldDB" id="A0AA40K0H8"/>
<dbReference type="Pfam" id="PF24883">
    <property type="entry name" value="NPHP3_N"/>
    <property type="match status" value="1"/>
</dbReference>
<dbReference type="Proteomes" id="UP001172155">
    <property type="component" value="Unassembled WGS sequence"/>
</dbReference>
<protein>
    <recommendedName>
        <fullName evidence="6">NACHT domain-containing protein</fullName>
    </recommendedName>
</protein>
<dbReference type="InterPro" id="IPR056693">
    <property type="entry name" value="DUF7791"/>
</dbReference>
<evidence type="ECO:0008006" key="6">
    <source>
        <dbReference type="Google" id="ProtNLM"/>
    </source>
</evidence>
<keyword evidence="1" id="KW-0677">Repeat</keyword>
<evidence type="ECO:0000259" key="3">
    <source>
        <dbReference type="Pfam" id="PF25053"/>
    </source>
</evidence>
<proteinExistence type="predicted"/>
<dbReference type="InterPro" id="IPR027417">
    <property type="entry name" value="P-loop_NTPase"/>
</dbReference>
<sequence>MACSDTIEELLEKLDSIGVNNSYTRIDQLLEAFRSAWQKGEIENLEKRIGRFRDQLAIHWIAEMRELAFQPVADQKAILSEIRAFHKGVKSGVGGNREDPPGKQMMDSLSRCLPEEAEQHQLDLLRDEMHTRLFALESTHNDAMVVPEPRQFQLPPARKAKLQANFTHCFNFQEREFRESAISSPYDSTFLWLFQENTEDSARKNTGFRQWLASPSGGLYWITGKPGAGKSTLMKYISDFRCNGEGAKLCRRFLAEGAGSSKIATASFYIWASGAEIQASQTALFRTLLFELLRDPLRDPTRPDLISRIAPAIWESACLLGTLFPRYWAEGELRDLLFRTIEELSQDDTKVCLFIDGLDEFGGDPQTIISFVNKILQLPNVKLCVSSRPWVPFECAFSRAPSLRIQDLTFLDIEHYVTSRFDKCEDFSRLMKRESGYAAKLIDQVVEKSSGVFLWVRIVVDSLITGLSNHDTVLDLERRLDALPPELDDLYDKILDDIDPFYSARASQYFQLLLANDGSAEALLLSFADEEKGFCLTLPSAIMSRDEHSTRLQTLGRRLSSSCKGLLEIGSNGRVSFLHRTL</sequence>
<dbReference type="InterPro" id="IPR056884">
    <property type="entry name" value="NPHP3-like_N"/>
</dbReference>
<evidence type="ECO:0000256" key="1">
    <source>
        <dbReference type="ARBA" id="ARBA00022737"/>
    </source>
</evidence>
<name>A0AA40K0H8_9PEZI</name>
<feature type="domain" description="Nephrocystin 3-like N-terminal" evidence="2">
    <location>
        <begin position="203"/>
        <end position="388"/>
    </location>
</feature>
<dbReference type="PANTHER" id="PTHR10039">
    <property type="entry name" value="AMELOGENIN"/>
    <property type="match status" value="1"/>
</dbReference>
<evidence type="ECO:0000313" key="5">
    <source>
        <dbReference type="Proteomes" id="UP001172155"/>
    </source>
</evidence>
<gene>
    <name evidence="4" type="ORF">B0T18DRAFT_231134</name>
</gene>
<keyword evidence="5" id="KW-1185">Reference proteome</keyword>
<reference evidence="4" key="1">
    <citation type="submission" date="2023-06" db="EMBL/GenBank/DDBJ databases">
        <title>Genome-scale phylogeny and comparative genomics of the fungal order Sordariales.</title>
        <authorList>
            <consortium name="Lawrence Berkeley National Laboratory"/>
            <person name="Hensen N."/>
            <person name="Bonometti L."/>
            <person name="Westerberg I."/>
            <person name="Brannstrom I.O."/>
            <person name="Guillou S."/>
            <person name="Cros-Aarteil S."/>
            <person name="Calhoun S."/>
            <person name="Haridas S."/>
            <person name="Kuo A."/>
            <person name="Mondo S."/>
            <person name="Pangilinan J."/>
            <person name="Riley R."/>
            <person name="LaButti K."/>
            <person name="Andreopoulos B."/>
            <person name="Lipzen A."/>
            <person name="Chen C."/>
            <person name="Yanf M."/>
            <person name="Daum C."/>
            <person name="Ng V."/>
            <person name="Clum A."/>
            <person name="Steindorff A."/>
            <person name="Ohm R."/>
            <person name="Martin F."/>
            <person name="Silar P."/>
            <person name="Natvig D."/>
            <person name="Lalanne C."/>
            <person name="Gautier V."/>
            <person name="Ament-velasquez S.L."/>
            <person name="Kruys A."/>
            <person name="Hutchinson M.I."/>
            <person name="Powell A.J."/>
            <person name="Barry K."/>
            <person name="Miller A.N."/>
            <person name="Grigoriev I.V."/>
            <person name="Debuchy R."/>
            <person name="Gladieux P."/>
            <person name="Thoren M.H."/>
            <person name="Johannesson H."/>
        </authorList>
    </citation>
    <scope>NUCLEOTIDE SEQUENCE</scope>
    <source>
        <strain evidence="4">SMH3187-1</strain>
    </source>
</reference>
<evidence type="ECO:0000313" key="4">
    <source>
        <dbReference type="EMBL" id="KAK0741450.1"/>
    </source>
</evidence>
<dbReference type="Pfam" id="PF25053">
    <property type="entry name" value="DUF7791"/>
    <property type="match status" value="1"/>
</dbReference>
<dbReference type="EMBL" id="JAUKUD010000006">
    <property type="protein sequence ID" value="KAK0741450.1"/>
    <property type="molecule type" value="Genomic_DNA"/>
</dbReference>
<comment type="caution">
    <text evidence="4">The sequence shown here is derived from an EMBL/GenBank/DDBJ whole genome shotgun (WGS) entry which is preliminary data.</text>
</comment>
<dbReference type="SUPFAM" id="SSF52540">
    <property type="entry name" value="P-loop containing nucleoside triphosphate hydrolases"/>
    <property type="match status" value="1"/>
</dbReference>
<dbReference type="PANTHER" id="PTHR10039:SF5">
    <property type="entry name" value="NACHT DOMAIN-CONTAINING PROTEIN"/>
    <property type="match status" value="1"/>
</dbReference>
<accession>A0AA40K0H8</accession>
<organism evidence="4 5">
    <name type="scientific">Schizothecium vesticola</name>
    <dbReference type="NCBI Taxonomy" id="314040"/>
    <lineage>
        <taxon>Eukaryota</taxon>
        <taxon>Fungi</taxon>
        <taxon>Dikarya</taxon>
        <taxon>Ascomycota</taxon>
        <taxon>Pezizomycotina</taxon>
        <taxon>Sordariomycetes</taxon>
        <taxon>Sordariomycetidae</taxon>
        <taxon>Sordariales</taxon>
        <taxon>Schizotheciaceae</taxon>
        <taxon>Schizothecium</taxon>
    </lineage>
</organism>